<reference evidence="2 3" key="1">
    <citation type="journal article" date="2012" name="Environ. Microbiol.">
        <title>The genome of the ammonia-oxidizing Candidatus Nitrososphaera gargensis: insights into metabolic versatility and environmental adaptations.</title>
        <authorList>
            <person name="Spang A."/>
            <person name="Poehlein A."/>
            <person name="Offre P."/>
            <person name="Zumbragel S."/>
            <person name="Haider S."/>
            <person name="Rychlik N."/>
            <person name="Nowka B."/>
            <person name="Schmeisser C."/>
            <person name="Lebedeva E.V."/>
            <person name="Rattei T."/>
            <person name="Bohm C."/>
            <person name="Schmid M."/>
            <person name="Galushko A."/>
            <person name="Hatzenpichler R."/>
            <person name="Weinmaier T."/>
            <person name="Daniel R."/>
            <person name="Schleper C."/>
            <person name="Spieck E."/>
            <person name="Streit W."/>
            <person name="Wagner M."/>
        </authorList>
    </citation>
    <scope>NUCLEOTIDE SEQUENCE [LARGE SCALE GENOMIC DNA]</scope>
    <source>
        <strain evidence="3">Ga9.2</strain>
    </source>
</reference>
<keyword evidence="3" id="KW-1185">Reference proteome</keyword>
<dbReference type="InterPro" id="IPR025847">
    <property type="entry name" value="MEDS_domain"/>
</dbReference>
<dbReference type="Pfam" id="PF14417">
    <property type="entry name" value="MEDS"/>
    <property type="match status" value="1"/>
</dbReference>
<gene>
    <name evidence="2" type="ordered locus">Ngar_c08550</name>
</gene>
<dbReference type="HOGENOM" id="CLU_1297521_0_0_2"/>
<dbReference type="InParanoid" id="K0IID8"/>
<protein>
    <recommendedName>
        <fullName evidence="1">MEDS domain-containing protein</fullName>
    </recommendedName>
</protein>
<dbReference type="Gene3D" id="3.40.50.300">
    <property type="entry name" value="P-loop containing nucleotide triphosphate hydrolases"/>
    <property type="match status" value="1"/>
</dbReference>
<dbReference type="BioCyc" id="CNIT1237085:G1324-853-MONOMER"/>
<organism evidence="2 3">
    <name type="scientific">Nitrososphaera gargensis (strain Ga9.2)</name>
    <dbReference type="NCBI Taxonomy" id="1237085"/>
    <lineage>
        <taxon>Archaea</taxon>
        <taxon>Nitrososphaerota</taxon>
        <taxon>Nitrososphaeria</taxon>
        <taxon>Nitrososphaerales</taxon>
        <taxon>Nitrososphaeraceae</taxon>
        <taxon>Nitrososphaera</taxon>
    </lineage>
</organism>
<dbReference type="Proteomes" id="UP000008037">
    <property type="component" value="Chromosome"/>
</dbReference>
<sequence length="212" mass="24067">MLSTEGRKISEHANEFVKNLKVGEHGCVFFTSREDFKGIQFTFVKSGLEQNWGVVYTTATETVNKVRDDMKQFGIDVQEHENEGSLVIVRGEDLYKDPENPDLKGWTAVAKSICDSFVAKGKKGVRVAADLSSYFLSKGLAKQWFQLEYALERKLAIPLTIVCGYDAQLIPASKDLDIIEYYKMVNREQREYVDAHSFAIYANKNKTIVFTV</sequence>
<dbReference type="GeneID" id="13795250"/>
<evidence type="ECO:0000313" key="2">
    <source>
        <dbReference type="EMBL" id="AFU57797.1"/>
    </source>
</evidence>
<dbReference type="OrthoDB" id="134017at2157"/>
<name>K0IID8_NITGG</name>
<dbReference type="AlphaFoldDB" id="K0IID8"/>
<dbReference type="EMBL" id="CP002408">
    <property type="protein sequence ID" value="AFU57797.1"/>
    <property type="molecule type" value="Genomic_DNA"/>
</dbReference>
<accession>K0IID8</accession>
<evidence type="ECO:0000313" key="3">
    <source>
        <dbReference type="Proteomes" id="UP000008037"/>
    </source>
</evidence>
<dbReference type="InterPro" id="IPR027417">
    <property type="entry name" value="P-loop_NTPase"/>
</dbReference>
<evidence type="ECO:0000259" key="1">
    <source>
        <dbReference type="Pfam" id="PF14417"/>
    </source>
</evidence>
<proteinExistence type="predicted"/>
<dbReference type="RefSeq" id="WP_015018342.1">
    <property type="nucleotide sequence ID" value="NC_018719.1"/>
</dbReference>
<dbReference type="KEGG" id="nga:Ngar_c08550"/>
<feature type="domain" description="MEDS" evidence="1">
    <location>
        <begin position="25"/>
        <end position="174"/>
    </location>
</feature>